<sequence length="116" mass="13364">VNLCEERLYLTLFDSSVMVFRENGHVVAGIPITSIKSLHYATVDVAESKKDPENKKHQCFLAFVSNKDTFPDIFFVPTLERFADPNERNVPATQVNRVKFAVKHLEPLIKYWHSKT</sequence>
<gene>
    <name evidence="1" type="ORF">TM35_000491010</name>
</gene>
<dbReference type="EMBL" id="NBCO01000049">
    <property type="protein sequence ID" value="ORC84095.1"/>
    <property type="molecule type" value="Genomic_DNA"/>
</dbReference>
<accession>A0A1X0NHB1</accession>
<feature type="non-terminal residue" evidence="1">
    <location>
        <position position="1"/>
    </location>
</feature>
<dbReference type="Proteomes" id="UP000192257">
    <property type="component" value="Unassembled WGS sequence"/>
</dbReference>
<dbReference type="AlphaFoldDB" id="A0A1X0NHB1"/>
<dbReference type="VEuPathDB" id="TriTrypDB:TM35_000491010"/>
<feature type="non-terminal residue" evidence="1">
    <location>
        <position position="116"/>
    </location>
</feature>
<comment type="caution">
    <text evidence="1">The sequence shown here is derived from an EMBL/GenBank/DDBJ whole genome shotgun (WGS) entry which is preliminary data.</text>
</comment>
<evidence type="ECO:0000313" key="2">
    <source>
        <dbReference type="Proteomes" id="UP000192257"/>
    </source>
</evidence>
<dbReference type="GeneID" id="39990283"/>
<name>A0A1X0NHB1_9TRYP</name>
<keyword evidence="2" id="KW-1185">Reference proteome</keyword>
<dbReference type="OrthoDB" id="240148at2759"/>
<proteinExistence type="predicted"/>
<dbReference type="RefSeq" id="XP_028878161.1">
    <property type="nucleotide sequence ID" value="XM_029030503.1"/>
</dbReference>
<evidence type="ECO:0000313" key="1">
    <source>
        <dbReference type="EMBL" id="ORC84095.1"/>
    </source>
</evidence>
<organism evidence="1 2">
    <name type="scientific">Trypanosoma theileri</name>
    <dbReference type="NCBI Taxonomy" id="67003"/>
    <lineage>
        <taxon>Eukaryota</taxon>
        <taxon>Discoba</taxon>
        <taxon>Euglenozoa</taxon>
        <taxon>Kinetoplastea</taxon>
        <taxon>Metakinetoplastina</taxon>
        <taxon>Trypanosomatida</taxon>
        <taxon>Trypanosomatidae</taxon>
        <taxon>Trypanosoma</taxon>
    </lineage>
</organism>
<protein>
    <submittedName>
        <fullName evidence="1">Uncharacterized protein</fullName>
    </submittedName>
</protein>
<reference evidence="1 2" key="1">
    <citation type="submission" date="2017-03" db="EMBL/GenBank/DDBJ databases">
        <title>An alternative strategy for trypanosome survival in the mammalian bloodstream revealed through genome and transcriptome analysis of the ubiquitous bovine parasite Trypanosoma (Megatrypanum) theileri.</title>
        <authorList>
            <person name="Kelly S."/>
            <person name="Ivens A."/>
            <person name="Mott A."/>
            <person name="O'Neill E."/>
            <person name="Emms D."/>
            <person name="Macleod O."/>
            <person name="Voorheis P."/>
            <person name="Matthews J."/>
            <person name="Matthews K."/>
            <person name="Carrington M."/>
        </authorList>
    </citation>
    <scope>NUCLEOTIDE SEQUENCE [LARGE SCALE GENOMIC DNA]</scope>
    <source>
        <strain evidence="1">Edinburgh</strain>
    </source>
</reference>